<name>A0AAN6Y804_9PEZI</name>
<reference evidence="2" key="1">
    <citation type="journal article" date="2023" name="Mol. Phylogenet. Evol.">
        <title>Genome-scale phylogeny and comparative genomics of the fungal order Sordariales.</title>
        <authorList>
            <person name="Hensen N."/>
            <person name="Bonometti L."/>
            <person name="Westerberg I."/>
            <person name="Brannstrom I.O."/>
            <person name="Guillou S."/>
            <person name="Cros-Aarteil S."/>
            <person name="Calhoun S."/>
            <person name="Haridas S."/>
            <person name="Kuo A."/>
            <person name="Mondo S."/>
            <person name="Pangilinan J."/>
            <person name="Riley R."/>
            <person name="LaButti K."/>
            <person name="Andreopoulos B."/>
            <person name="Lipzen A."/>
            <person name="Chen C."/>
            <person name="Yan M."/>
            <person name="Daum C."/>
            <person name="Ng V."/>
            <person name="Clum A."/>
            <person name="Steindorff A."/>
            <person name="Ohm R.A."/>
            <person name="Martin F."/>
            <person name="Silar P."/>
            <person name="Natvig D.O."/>
            <person name="Lalanne C."/>
            <person name="Gautier V."/>
            <person name="Ament-Velasquez S.L."/>
            <person name="Kruys A."/>
            <person name="Hutchinson M.I."/>
            <person name="Powell A.J."/>
            <person name="Barry K."/>
            <person name="Miller A.N."/>
            <person name="Grigoriev I.V."/>
            <person name="Debuchy R."/>
            <person name="Gladieux P."/>
            <person name="Hiltunen Thoren M."/>
            <person name="Johannesson H."/>
        </authorList>
    </citation>
    <scope>NUCLEOTIDE SEQUENCE</scope>
    <source>
        <strain evidence="2">PSN293</strain>
    </source>
</reference>
<evidence type="ECO:0000256" key="1">
    <source>
        <dbReference type="SAM" id="SignalP"/>
    </source>
</evidence>
<dbReference type="Proteomes" id="UP001301769">
    <property type="component" value="Unassembled WGS sequence"/>
</dbReference>
<comment type="caution">
    <text evidence="2">The sequence shown here is derived from an EMBL/GenBank/DDBJ whole genome shotgun (WGS) entry which is preliminary data.</text>
</comment>
<evidence type="ECO:0008006" key="4">
    <source>
        <dbReference type="Google" id="ProtNLM"/>
    </source>
</evidence>
<dbReference type="EMBL" id="MU858156">
    <property type="protein sequence ID" value="KAK4211137.1"/>
    <property type="molecule type" value="Genomic_DNA"/>
</dbReference>
<gene>
    <name evidence="2" type="ORF">QBC37DRAFT_19736</name>
</gene>
<feature type="signal peptide" evidence="1">
    <location>
        <begin position="1"/>
        <end position="17"/>
    </location>
</feature>
<reference evidence="2" key="2">
    <citation type="submission" date="2023-05" db="EMBL/GenBank/DDBJ databases">
        <authorList>
            <consortium name="Lawrence Berkeley National Laboratory"/>
            <person name="Steindorff A."/>
            <person name="Hensen N."/>
            <person name="Bonometti L."/>
            <person name="Westerberg I."/>
            <person name="Brannstrom I.O."/>
            <person name="Guillou S."/>
            <person name="Cros-Aarteil S."/>
            <person name="Calhoun S."/>
            <person name="Haridas S."/>
            <person name="Kuo A."/>
            <person name="Mondo S."/>
            <person name="Pangilinan J."/>
            <person name="Riley R."/>
            <person name="Labutti K."/>
            <person name="Andreopoulos B."/>
            <person name="Lipzen A."/>
            <person name="Chen C."/>
            <person name="Yanf M."/>
            <person name="Daum C."/>
            <person name="Ng V."/>
            <person name="Clum A."/>
            <person name="Ohm R."/>
            <person name="Martin F."/>
            <person name="Silar P."/>
            <person name="Natvig D."/>
            <person name="Lalanne C."/>
            <person name="Gautier V."/>
            <person name="Ament-Velasquez S.L."/>
            <person name="Kruys A."/>
            <person name="Hutchinson M.I."/>
            <person name="Powell A.J."/>
            <person name="Barry K."/>
            <person name="Miller A.N."/>
            <person name="Grigoriev I.V."/>
            <person name="Debuchy R."/>
            <person name="Gladieux P."/>
            <person name="Thoren M.H."/>
            <person name="Johannesson H."/>
        </authorList>
    </citation>
    <scope>NUCLEOTIDE SEQUENCE</scope>
    <source>
        <strain evidence="2">PSN293</strain>
    </source>
</reference>
<accession>A0AAN6Y804</accession>
<sequence>MFVSLLLLFSFFGRNDAVRVRACLLLDCIDRHFRVVRIASWTGMRGWEDRRVTKLSDLVYMLDVMLVSNPLVRFCLAVWSGQASGSAAAPLVW</sequence>
<keyword evidence="1" id="KW-0732">Signal</keyword>
<dbReference type="AlphaFoldDB" id="A0AAN6Y804"/>
<organism evidence="2 3">
    <name type="scientific">Rhypophila decipiens</name>
    <dbReference type="NCBI Taxonomy" id="261697"/>
    <lineage>
        <taxon>Eukaryota</taxon>
        <taxon>Fungi</taxon>
        <taxon>Dikarya</taxon>
        <taxon>Ascomycota</taxon>
        <taxon>Pezizomycotina</taxon>
        <taxon>Sordariomycetes</taxon>
        <taxon>Sordariomycetidae</taxon>
        <taxon>Sordariales</taxon>
        <taxon>Naviculisporaceae</taxon>
        <taxon>Rhypophila</taxon>
    </lineage>
</organism>
<proteinExistence type="predicted"/>
<keyword evidence="3" id="KW-1185">Reference proteome</keyword>
<evidence type="ECO:0000313" key="3">
    <source>
        <dbReference type="Proteomes" id="UP001301769"/>
    </source>
</evidence>
<feature type="chain" id="PRO_5042915708" description="Secreted protein" evidence="1">
    <location>
        <begin position="18"/>
        <end position="93"/>
    </location>
</feature>
<protein>
    <recommendedName>
        <fullName evidence="4">Secreted protein</fullName>
    </recommendedName>
</protein>
<evidence type="ECO:0000313" key="2">
    <source>
        <dbReference type="EMBL" id="KAK4211137.1"/>
    </source>
</evidence>